<protein>
    <submittedName>
        <fullName evidence="1">Uncharacterized protein</fullName>
    </submittedName>
</protein>
<dbReference type="EMBL" id="JABEZY010265654">
    <property type="protein sequence ID" value="MBA0754913.1"/>
    <property type="molecule type" value="Genomic_DNA"/>
</dbReference>
<proteinExistence type="predicted"/>
<sequence>MEIYSLFETLMERLHLKTSSKPQRIYMKYCIGIRGYGSVYNV</sequence>
<feature type="non-terminal residue" evidence="1">
    <location>
        <position position="1"/>
    </location>
</feature>
<evidence type="ECO:0000313" key="1">
    <source>
        <dbReference type="EMBL" id="MBA0754913.1"/>
    </source>
</evidence>
<evidence type="ECO:0000313" key="2">
    <source>
        <dbReference type="Proteomes" id="UP000593579"/>
    </source>
</evidence>
<reference evidence="1 2" key="1">
    <citation type="journal article" date="2019" name="Genome Biol. Evol.">
        <title>Insights into the evolution of the New World diploid cottons (Gossypium, subgenus Houzingenia) based on genome sequencing.</title>
        <authorList>
            <person name="Grover C.E."/>
            <person name="Arick M.A. 2nd"/>
            <person name="Thrash A."/>
            <person name="Conover J.L."/>
            <person name="Sanders W.S."/>
            <person name="Peterson D.G."/>
            <person name="Frelichowski J.E."/>
            <person name="Scheffler J.A."/>
            <person name="Scheffler B.E."/>
            <person name="Wendel J.F."/>
        </authorList>
    </citation>
    <scope>NUCLEOTIDE SEQUENCE [LARGE SCALE GENOMIC DNA]</scope>
    <source>
        <strain evidence="1">5</strain>
        <tissue evidence="1">Leaf</tissue>
    </source>
</reference>
<organism evidence="1 2">
    <name type="scientific">Gossypium gossypioides</name>
    <name type="common">Mexican cotton</name>
    <name type="synonym">Selera gossypioides</name>
    <dbReference type="NCBI Taxonomy" id="34282"/>
    <lineage>
        <taxon>Eukaryota</taxon>
        <taxon>Viridiplantae</taxon>
        <taxon>Streptophyta</taxon>
        <taxon>Embryophyta</taxon>
        <taxon>Tracheophyta</taxon>
        <taxon>Spermatophyta</taxon>
        <taxon>Magnoliopsida</taxon>
        <taxon>eudicotyledons</taxon>
        <taxon>Gunneridae</taxon>
        <taxon>Pentapetalae</taxon>
        <taxon>rosids</taxon>
        <taxon>malvids</taxon>
        <taxon>Malvales</taxon>
        <taxon>Malvaceae</taxon>
        <taxon>Malvoideae</taxon>
        <taxon>Gossypium</taxon>
    </lineage>
</organism>
<comment type="caution">
    <text evidence="1">The sequence shown here is derived from an EMBL/GenBank/DDBJ whole genome shotgun (WGS) entry which is preliminary data.</text>
</comment>
<accession>A0A7J9D2F3</accession>
<dbReference type="Proteomes" id="UP000593579">
    <property type="component" value="Unassembled WGS sequence"/>
</dbReference>
<gene>
    <name evidence="1" type="ORF">Gogos_021606</name>
</gene>
<dbReference type="AlphaFoldDB" id="A0A7J9D2F3"/>
<name>A0A7J9D2F3_GOSGO</name>
<keyword evidence="2" id="KW-1185">Reference proteome</keyword>